<dbReference type="PANTHER" id="PTHR33096">
    <property type="entry name" value="CXC2 DOMAIN-CONTAINING PROTEIN"/>
    <property type="match status" value="1"/>
</dbReference>
<feature type="compositionally biased region" description="Polar residues" evidence="1">
    <location>
        <begin position="1058"/>
        <end position="1067"/>
    </location>
</feature>
<evidence type="ECO:0000313" key="3">
    <source>
        <dbReference type="EMBL" id="KAF9784535.1"/>
    </source>
</evidence>
<evidence type="ECO:0000259" key="2">
    <source>
        <dbReference type="Pfam" id="PF18803"/>
    </source>
</evidence>
<dbReference type="PANTHER" id="PTHR33096:SF1">
    <property type="entry name" value="CXC1-LIKE CYSTEINE CLUSTER ASSOCIATED WITH KDZ TRANSPOSASES DOMAIN-CONTAINING PROTEIN"/>
    <property type="match status" value="1"/>
</dbReference>
<feature type="domain" description="CxC2-like cysteine cluster KDZ transposase-associated" evidence="2">
    <location>
        <begin position="202"/>
        <end position="308"/>
    </location>
</feature>
<protein>
    <recommendedName>
        <fullName evidence="2">CxC2-like cysteine cluster KDZ transposase-associated domain-containing protein</fullName>
    </recommendedName>
</protein>
<gene>
    <name evidence="3" type="ORF">BJ322DRAFT_1021271</name>
</gene>
<dbReference type="InterPro" id="IPR040521">
    <property type="entry name" value="KDZ"/>
</dbReference>
<accession>A0A9P6HF15</accession>
<dbReference type="Pfam" id="PF18803">
    <property type="entry name" value="CxC2"/>
    <property type="match status" value="1"/>
</dbReference>
<feature type="compositionally biased region" description="Acidic residues" evidence="1">
    <location>
        <begin position="83"/>
        <end position="93"/>
    </location>
</feature>
<feature type="compositionally biased region" description="Polar residues" evidence="1">
    <location>
        <begin position="20"/>
        <end position="29"/>
    </location>
</feature>
<reference evidence="3" key="2">
    <citation type="submission" date="2020-11" db="EMBL/GenBank/DDBJ databases">
        <authorList>
            <consortium name="DOE Joint Genome Institute"/>
            <person name="Kuo A."/>
            <person name="Miyauchi S."/>
            <person name="Kiss E."/>
            <person name="Drula E."/>
            <person name="Kohler A."/>
            <person name="Sanchez-Garcia M."/>
            <person name="Andreopoulos B."/>
            <person name="Barry K.W."/>
            <person name="Bonito G."/>
            <person name="Buee M."/>
            <person name="Carver A."/>
            <person name="Chen C."/>
            <person name="Cichocki N."/>
            <person name="Clum A."/>
            <person name="Culley D."/>
            <person name="Crous P.W."/>
            <person name="Fauchery L."/>
            <person name="Girlanda M."/>
            <person name="Hayes R."/>
            <person name="Keri Z."/>
            <person name="Labutti K."/>
            <person name="Lipzen A."/>
            <person name="Lombard V."/>
            <person name="Magnuson J."/>
            <person name="Maillard F."/>
            <person name="Morin E."/>
            <person name="Murat C."/>
            <person name="Nolan M."/>
            <person name="Ohm R."/>
            <person name="Pangilinan J."/>
            <person name="Pereira M."/>
            <person name="Perotto S."/>
            <person name="Peter M."/>
            <person name="Riley R."/>
            <person name="Sitrit Y."/>
            <person name="Stielow B."/>
            <person name="Szollosi G."/>
            <person name="Zifcakova L."/>
            <person name="Stursova M."/>
            <person name="Spatafora J.W."/>
            <person name="Tedersoo L."/>
            <person name="Vaario L.-M."/>
            <person name="Yamada A."/>
            <person name="Yan M."/>
            <person name="Wang P."/>
            <person name="Xu J."/>
            <person name="Bruns T."/>
            <person name="Baldrian P."/>
            <person name="Vilgalys R."/>
            <person name="Henrissat B."/>
            <person name="Grigoriev I.V."/>
            <person name="Hibbett D."/>
            <person name="Nagy L.G."/>
            <person name="Martin F.M."/>
        </authorList>
    </citation>
    <scope>NUCLEOTIDE SEQUENCE</scope>
    <source>
        <strain evidence="3">UH-Tt-Lm1</strain>
    </source>
</reference>
<feature type="region of interest" description="Disordered" evidence="1">
    <location>
        <begin position="1"/>
        <end position="33"/>
    </location>
</feature>
<feature type="region of interest" description="Disordered" evidence="1">
    <location>
        <begin position="52"/>
        <end position="118"/>
    </location>
</feature>
<dbReference type="InterPro" id="IPR041457">
    <property type="entry name" value="CxC2_KDZ-assoc"/>
</dbReference>
<feature type="compositionally biased region" description="Basic residues" evidence="1">
    <location>
        <begin position="56"/>
        <end position="68"/>
    </location>
</feature>
<dbReference type="AlphaFoldDB" id="A0A9P6HF15"/>
<sequence length="1126" mass="127889">MSKREATGSRPVRKKRRGNKGNSTFTFSSLDPVRDDKKVVENVRVWNVSTSEKTGRIRGTRKTLHHFPKVSPPEEPSPSEVAGETEEAIDVEEAGALADSETVRTRRPKRKRVKGNDSTKMEQWIQHRSVFLDELLRLDGLGDASEGLKPCPDCANHPGSLRCGDCFGGVLRCSGCMVSAHKSLPLHRIQLWNGDFFENTSLETLGLVVDLSHSGEKCPMVTESKCIFVIDVSGYHFVRVRFCVCPHTSFLETFRQLLRVRWFPASILQPKTVFTFDLLDTYHKISMQGKLNLYDFYNAIMQKTDNRGHSKIKYRYHEMSRCVRQWRHLKDIKRGAAGHSIVAVDDLGDGALAVECPACPHPGRNLPPGWENESKDKSWLYSLFLAIDANFRLKLKTRGIADPELGSGLAYFVNNDKFEAHLKSHTNEVDVSVSSFSSMAPNEILTYRKIETCGTEFHAVNQANSSRSKDFSVSGVGAVVCCHGLVRKNGVVDLQKGERFVNMDYIFLSTLKNEQVKTIKISYDIACRWSIKLFQRIQNYSEELQISDNKFALECFIPKFHLPAHGPSCHTKYLFNYRPGVGRTHGENIESGYLNMRDGLWRTTFGTRRTLGRLELAENRWFCCAGPLLLKNLCEAVDMARKCGEACREFEAHRPPSMIREWKVMKLKWEVDPSQPDPYRVVERASNFNSAKRKLSEAEALDPTSSSTFPHQLSPFSFIRMGLELEDQQQQVMAHLKTKVPRMDPQKVEVQEQRNALARRIKLWKTAQVVYMPQVSGYLVGEQDPLAPDDPYKFDDSKPELWPLLLPSHLSHDNRSSCHQGIIEIEHTLRLAQVQDNLVDLRRLRRTLRSLRMYFKSNVAGEGQKTQTKSRAAESGVTARIRRAIQRYCLAYAALLSLDPVGGWCEDYLELTDKDNRGPGKELDERGVGDGFYTMSWIWRGPSGGESQEGTDPSEGEVNETVRHEWMTSRARADRWEEESDLLQEEMRQIVMFLEWKSTWWCGRVGSRSCSVTADVQHGIDSYARKQANSYHELAAKNYSWATEIISPTAGRPLESSGVPTNPSGSLRKTAFPSEKRDGVTEPGHGSGDENDDEIDLELDEEAGIYDEENSDWLEIGFDYDDEYLS</sequence>
<reference evidence="3" key="1">
    <citation type="journal article" date="2020" name="Nat. Commun.">
        <title>Large-scale genome sequencing of mycorrhizal fungi provides insights into the early evolution of symbiotic traits.</title>
        <authorList>
            <person name="Miyauchi S."/>
            <person name="Kiss E."/>
            <person name="Kuo A."/>
            <person name="Drula E."/>
            <person name="Kohler A."/>
            <person name="Sanchez-Garcia M."/>
            <person name="Morin E."/>
            <person name="Andreopoulos B."/>
            <person name="Barry K.W."/>
            <person name="Bonito G."/>
            <person name="Buee M."/>
            <person name="Carver A."/>
            <person name="Chen C."/>
            <person name="Cichocki N."/>
            <person name="Clum A."/>
            <person name="Culley D."/>
            <person name="Crous P.W."/>
            <person name="Fauchery L."/>
            <person name="Girlanda M."/>
            <person name="Hayes R.D."/>
            <person name="Keri Z."/>
            <person name="LaButti K."/>
            <person name="Lipzen A."/>
            <person name="Lombard V."/>
            <person name="Magnuson J."/>
            <person name="Maillard F."/>
            <person name="Murat C."/>
            <person name="Nolan M."/>
            <person name="Ohm R.A."/>
            <person name="Pangilinan J."/>
            <person name="Pereira M.F."/>
            <person name="Perotto S."/>
            <person name="Peter M."/>
            <person name="Pfister S."/>
            <person name="Riley R."/>
            <person name="Sitrit Y."/>
            <person name="Stielow J.B."/>
            <person name="Szollosi G."/>
            <person name="Zifcakova L."/>
            <person name="Stursova M."/>
            <person name="Spatafora J.W."/>
            <person name="Tedersoo L."/>
            <person name="Vaario L.M."/>
            <person name="Yamada A."/>
            <person name="Yan M."/>
            <person name="Wang P."/>
            <person name="Xu J."/>
            <person name="Bruns T."/>
            <person name="Baldrian P."/>
            <person name="Vilgalys R."/>
            <person name="Dunand C."/>
            <person name="Henrissat B."/>
            <person name="Grigoriev I.V."/>
            <person name="Hibbett D."/>
            <person name="Nagy L.G."/>
            <person name="Martin F.M."/>
        </authorList>
    </citation>
    <scope>NUCLEOTIDE SEQUENCE</scope>
    <source>
        <strain evidence="3">UH-Tt-Lm1</strain>
    </source>
</reference>
<proteinExistence type="predicted"/>
<dbReference type="OrthoDB" id="3257613at2759"/>
<organism evidence="3 4">
    <name type="scientific">Thelephora terrestris</name>
    <dbReference type="NCBI Taxonomy" id="56493"/>
    <lineage>
        <taxon>Eukaryota</taxon>
        <taxon>Fungi</taxon>
        <taxon>Dikarya</taxon>
        <taxon>Basidiomycota</taxon>
        <taxon>Agaricomycotina</taxon>
        <taxon>Agaricomycetes</taxon>
        <taxon>Thelephorales</taxon>
        <taxon>Thelephoraceae</taxon>
        <taxon>Thelephora</taxon>
    </lineage>
</organism>
<name>A0A9P6HF15_9AGAM</name>
<feature type="region of interest" description="Disordered" evidence="1">
    <location>
        <begin position="1050"/>
        <end position="1097"/>
    </location>
</feature>
<evidence type="ECO:0000256" key="1">
    <source>
        <dbReference type="SAM" id="MobiDB-lite"/>
    </source>
</evidence>
<keyword evidence="4" id="KW-1185">Reference proteome</keyword>
<evidence type="ECO:0000313" key="4">
    <source>
        <dbReference type="Proteomes" id="UP000736335"/>
    </source>
</evidence>
<comment type="caution">
    <text evidence="3">The sequence shown here is derived from an EMBL/GenBank/DDBJ whole genome shotgun (WGS) entry which is preliminary data.</text>
</comment>
<dbReference type="EMBL" id="WIUZ02000008">
    <property type="protein sequence ID" value="KAF9784535.1"/>
    <property type="molecule type" value="Genomic_DNA"/>
</dbReference>
<dbReference type="Pfam" id="PF18758">
    <property type="entry name" value="KDZ"/>
    <property type="match status" value="1"/>
</dbReference>
<dbReference type="Proteomes" id="UP000736335">
    <property type="component" value="Unassembled WGS sequence"/>
</dbReference>